<dbReference type="InterPro" id="IPR003140">
    <property type="entry name" value="PLipase/COase/thioEstase"/>
</dbReference>
<evidence type="ECO:0000256" key="8">
    <source>
        <dbReference type="ARBA" id="ARBA00022832"/>
    </source>
</evidence>
<dbReference type="AlphaFoldDB" id="A0A8E2J4P1"/>
<evidence type="ECO:0000259" key="13">
    <source>
        <dbReference type="Pfam" id="PF02230"/>
    </source>
</evidence>
<evidence type="ECO:0000256" key="2">
    <source>
        <dbReference type="ARBA" id="ARBA00006499"/>
    </source>
</evidence>
<sequence>MAALQPLKFISVAPLKKHTATVIFVHGLGDSGHGWKPVADMFKRDPGLSHVKWVLPHAETMKVTANMGMEMPSWFDIYDFKPNTQVDESGMLRTAHRLNQLITNEIDSGIPANRIVLGGFSQGGAMAVLTGLSTERKLGGVIVLSAWVPLKDKFKAMASDHCKFVPIFWGHGKDDPLIKFEYGVNSVEYLKSALGIPIVAPDAPEKGGISFHSYDGVEHSTSTQELGDLKNWLKRVVPTQE</sequence>
<evidence type="ECO:0000256" key="9">
    <source>
        <dbReference type="ARBA" id="ARBA00023098"/>
    </source>
</evidence>
<evidence type="ECO:0000256" key="10">
    <source>
        <dbReference type="ARBA" id="ARBA00029392"/>
    </source>
</evidence>
<name>A0A8E2J4P1_9APHY</name>
<reference evidence="14 15" key="1">
    <citation type="submission" date="2016-07" db="EMBL/GenBank/DDBJ databases">
        <title>Draft genome of the white-rot fungus Obba rivulosa 3A-2.</title>
        <authorList>
            <consortium name="DOE Joint Genome Institute"/>
            <person name="Miettinen O."/>
            <person name="Riley R."/>
            <person name="Acob R."/>
            <person name="Barry K."/>
            <person name="Cullen D."/>
            <person name="De Vries R."/>
            <person name="Hainaut M."/>
            <person name="Hatakka A."/>
            <person name="Henrissat B."/>
            <person name="Hilden K."/>
            <person name="Kuo R."/>
            <person name="Labutti K."/>
            <person name="Lipzen A."/>
            <person name="Makela M.R."/>
            <person name="Sandor L."/>
            <person name="Spatafora J.W."/>
            <person name="Grigoriev I.V."/>
            <person name="Hibbett D.S."/>
        </authorList>
    </citation>
    <scope>NUCLEOTIDE SEQUENCE [LARGE SCALE GENOMIC DNA]</scope>
    <source>
        <strain evidence="14 15">3A-2</strain>
    </source>
</reference>
<dbReference type="FunFam" id="3.40.50.1820:FF:000010">
    <property type="entry name" value="Acyl-protein thioesterase 2"/>
    <property type="match status" value="1"/>
</dbReference>
<organism evidence="14 15">
    <name type="scientific">Obba rivulosa</name>
    <dbReference type="NCBI Taxonomy" id="1052685"/>
    <lineage>
        <taxon>Eukaryota</taxon>
        <taxon>Fungi</taxon>
        <taxon>Dikarya</taxon>
        <taxon>Basidiomycota</taxon>
        <taxon>Agaricomycotina</taxon>
        <taxon>Agaricomycetes</taxon>
        <taxon>Polyporales</taxon>
        <taxon>Gelatoporiaceae</taxon>
        <taxon>Obba</taxon>
    </lineage>
</organism>
<evidence type="ECO:0000313" key="14">
    <source>
        <dbReference type="EMBL" id="OCH94523.1"/>
    </source>
</evidence>
<keyword evidence="5" id="KW-0719">Serine esterase</keyword>
<accession>A0A8E2J4P1</accession>
<evidence type="ECO:0000313" key="15">
    <source>
        <dbReference type="Proteomes" id="UP000250043"/>
    </source>
</evidence>
<dbReference type="OrthoDB" id="2418081at2759"/>
<evidence type="ECO:0000256" key="1">
    <source>
        <dbReference type="ARBA" id="ARBA00004496"/>
    </source>
</evidence>
<protein>
    <recommendedName>
        <fullName evidence="4">Acyl-protein thioesterase 1</fullName>
        <ecNumber evidence="3">3.1.2.22</ecNumber>
    </recommendedName>
    <alternativeName>
        <fullName evidence="11">Palmitoyl-protein hydrolase</fullName>
    </alternativeName>
</protein>
<dbReference type="Gene3D" id="3.40.50.1820">
    <property type="entry name" value="alpha/beta hydrolase"/>
    <property type="match status" value="1"/>
</dbReference>
<dbReference type="GO" id="GO:0006631">
    <property type="term" value="P:fatty acid metabolic process"/>
    <property type="evidence" value="ECO:0007669"/>
    <property type="project" value="UniProtKB-KW"/>
</dbReference>
<dbReference type="EC" id="3.1.2.22" evidence="3"/>
<evidence type="ECO:0000256" key="5">
    <source>
        <dbReference type="ARBA" id="ARBA00022487"/>
    </source>
</evidence>
<evidence type="ECO:0000256" key="4">
    <source>
        <dbReference type="ARBA" id="ARBA00014923"/>
    </source>
</evidence>
<comment type="similarity">
    <text evidence="2">Belongs to the AB hydrolase superfamily. AB hydrolase 2 family.</text>
</comment>
<keyword evidence="6" id="KW-0963">Cytoplasm</keyword>
<keyword evidence="15" id="KW-1185">Reference proteome</keyword>
<dbReference type="InterPro" id="IPR029058">
    <property type="entry name" value="AB_hydrolase_fold"/>
</dbReference>
<keyword evidence="9" id="KW-0443">Lipid metabolism</keyword>
<dbReference type="EMBL" id="KV722343">
    <property type="protein sequence ID" value="OCH94523.1"/>
    <property type="molecule type" value="Genomic_DNA"/>
</dbReference>
<comment type="subcellular location">
    <subcellularLocation>
        <location evidence="1">Cytoplasm</location>
    </subcellularLocation>
</comment>
<dbReference type="PANTHER" id="PTHR10655:SF17">
    <property type="entry name" value="LYSOPHOSPHOLIPASE-LIKE PROTEIN 1"/>
    <property type="match status" value="1"/>
</dbReference>
<keyword evidence="8" id="KW-0276">Fatty acid metabolism</keyword>
<evidence type="ECO:0000256" key="12">
    <source>
        <dbReference type="ARBA" id="ARBA00047337"/>
    </source>
</evidence>
<dbReference type="InterPro" id="IPR050565">
    <property type="entry name" value="LYPA1-2/EST-like"/>
</dbReference>
<evidence type="ECO:0000256" key="6">
    <source>
        <dbReference type="ARBA" id="ARBA00022490"/>
    </source>
</evidence>
<dbReference type="PANTHER" id="PTHR10655">
    <property type="entry name" value="LYSOPHOSPHOLIPASE-RELATED"/>
    <property type="match status" value="1"/>
</dbReference>
<dbReference type="SUPFAM" id="SSF53474">
    <property type="entry name" value="alpha/beta-Hydrolases"/>
    <property type="match status" value="1"/>
</dbReference>
<gene>
    <name evidence="14" type="ORF">OBBRIDRAFT_789210</name>
</gene>
<dbReference type="GO" id="GO:0052689">
    <property type="term" value="F:carboxylic ester hydrolase activity"/>
    <property type="evidence" value="ECO:0007669"/>
    <property type="project" value="UniProtKB-KW"/>
</dbReference>
<dbReference type="GO" id="GO:0008474">
    <property type="term" value="F:palmitoyl-(protein) hydrolase activity"/>
    <property type="evidence" value="ECO:0007669"/>
    <property type="project" value="UniProtKB-EC"/>
</dbReference>
<dbReference type="Pfam" id="PF02230">
    <property type="entry name" value="Abhydrolase_2"/>
    <property type="match status" value="1"/>
</dbReference>
<keyword evidence="7" id="KW-0378">Hydrolase</keyword>
<dbReference type="GO" id="GO:0005737">
    <property type="term" value="C:cytoplasm"/>
    <property type="evidence" value="ECO:0007669"/>
    <property type="project" value="UniProtKB-SubCell"/>
</dbReference>
<evidence type="ECO:0000256" key="3">
    <source>
        <dbReference type="ARBA" id="ARBA00012423"/>
    </source>
</evidence>
<proteinExistence type="inferred from homology"/>
<dbReference type="Proteomes" id="UP000250043">
    <property type="component" value="Unassembled WGS sequence"/>
</dbReference>
<comment type="catalytic activity">
    <reaction evidence="12">
        <text>S-hexadecanoyl-L-cysteinyl-[protein] + H2O = L-cysteinyl-[protein] + hexadecanoate + H(+)</text>
        <dbReference type="Rhea" id="RHEA:19233"/>
        <dbReference type="Rhea" id="RHEA-COMP:10131"/>
        <dbReference type="Rhea" id="RHEA-COMP:11032"/>
        <dbReference type="ChEBI" id="CHEBI:7896"/>
        <dbReference type="ChEBI" id="CHEBI:15377"/>
        <dbReference type="ChEBI" id="CHEBI:15378"/>
        <dbReference type="ChEBI" id="CHEBI:29950"/>
        <dbReference type="ChEBI" id="CHEBI:74151"/>
        <dbReference type="EC" id="3.1.2.22"/>
    </reaction>
</comment>
<evidence type="ECO:0000256" key="11">
    <source>
        <dbReference type="ARBA" id="ARBA00031195"/>
    </source>
</evidence>
<comment type="function">
    <text evidence="10">Hydrolyzes fatty acids from S-acylated cysteine residues in proteins with a strong preference for palmitoylated G-alpha proteins over other acyl substrates. Mediates the deacylation of G-alpha proteins such as GPA1 in vivo, but has weak or no activity toward palmitoylated Ras proteins. Has weak lysophospholipase activity in vitro; however such activity may not exist in vivo.</text>
</comment>
<evidence type="ECO:0000256" key="7">
    <source>
        <dbReference type="ARBA" id="ARBA00022801"/>
    </source>
</evidence>
<feature type="domain" description="Phospholipase/carboxylesterase/thioesterase" evidence="13">
    <location>
        <begin position="12"/>
        <end position="235"/>
    </location>
</feature>